<dbReference type="PANTHER" id="PTHR31905">
    <property type="entry name" value="COILED-COIL DOMAIN-CONTAINING PROTEIN 58"/>
    <property type="match status" value="1"/>
</dbReference>
<dbReference type="InterPro" id="IPR019171">
    <property type="entry name" value="MIX23"/>
</dbReference>
<comment type="similarity">
    <text evidence="1">Belongs to the MIX23 family.</text>
</comment>
<evidence type="ECO:0000313" key="4">
    <source>
        <dbReference type="Proteomes" id="UP000094236"/>
    </source>
</evidence>
<sequence length="198" mass="23262">MILWSSDSNDNNNKNSMPEENHNQNLNPPALSREACLSPKGIRSFLQLSRLSTDDIIKAHLNNILDHRDRSLHKSNGEVCNDFLYRYLFNNWNSRLRSIEYCEVESKNLKSEIDKETAINEQKEAVTDPRINPYAEIDRKDETELKYLKYNQLNNWVNNEKEIEAIVQGRSIEIIKDTCKINSDLQQDFETWRSLNKT</sequence>
<evidence type="ECO:0000256" key="1">
    <source>
        <dbReference type="ARBA" id="ARBA00024204"/>
    </source>
</evidence>
<protein>
    <submittedName>
        <fullName evidence="3">Uncharacterized protein</fullName>
    </submittedName>
</protein>
<reference evidence="4" key="1">
    <citation type="submission" date="2016-05" db="EMBL/GenBank/DDBJ databases">
        <title>Comparative genomics of biotechnologically important yeasts.</title>
        <authorList>
            <consortium name="DOE Joint Genome Institute"/>
            <person name="Riley R."/>
            <person name="Haridas S."/>
            <person name="Wolfe K.H."/>
            <person name="Lopes M.R."/>
            <person name="Hittinger C.T."/>
            <person name="Goker M."/>
            <person name="Salamov A."/>
            <person name="Wisecaver J."/>
            <person name="Long T.M."/>
            <person name="Aerts A.L."/>
            <person name="Barry K."/>
            <person name="Choi C."/>
            <person name="Clum A."/>
            <person name="Coughlan A.Y."/>
            <person name="Deshpande S."/>
            <person name="Douglass A.P."/>
            <person name="Hanson S.J."/>
            <person name="Klenk H.-P."/>
            <person name="Labutti K."/>
            <person name="Lapidus A."/>
            <person name="Lindquist E."/>
            <person name="Lipzen A."/>
            <person name="Meier-Kolthoff J.P."/>
            <person name="Ohm R.A."/>
            <person name="Otillar R.P."/>
            <person name="Pangilinan J."/>
            <person name="Peng Y."/>
            <person name="Rokas A."/>
            <person name="Rosa C.A."/>
            <person name="Scheuner C."/>
            <person name="Sibirny A.A."/>
            <person name="Slot J.C."/>
            <person name="Stielow J.B."/>
            <person name="Sun H."/>
            <person name="Kurtzman C.P."/>
            <person name="Blackwell M."/>
            <person name="Grigoriev I.V."/>
            <person name="Jeffries T.W."/>
        </authorList>
    </citation>
    <scope>NUCLEOTIDE SEQUENCE [LARGE SCALE GENOMIC DNA]</scope>
    <source>
        <strain evidence="4">NRRL Y-2460</strain>
    </source>
</reference>
<dbReference type="Pfam" id="PF09774">
    <property type="entry name" value="MIX23"/>
    <property type="match status" value="1"/>
</dbReference>
<dbReference type="PANTHER" id="PTHR31905:SF2">
    <property type="entry name" value="PROTEIN MIX23"/>
    <property type="match status" value="1"/>
</dbReference>
<dbReference type="Proteomes" id="UP000094236">
    <property type="component" value="Unassembled WGS sequence"/>
</dbReference>
<name>A0A1E4U378_PACTA</name>
<keyword evidence="4" id="KW-1185">Reference proteome</keyword>
<organism evidence="3 4">
    <name type="scientific">Pachysolen tannophilus NRRL Y-2460</name>
    <dbReference type="NCBI Taxonomy" id="669874"/>
    <lineage>
        <taxon>Eukaryota</taxon>
        <taxon>Fungi</taxon>
        <taxon>Dikarya</taxon>
        <taxon>Ascomycota</taxon>
        <taxon>Saccharomycotina</taxon>
        <taxon>Pichiomycetes</taxon>
        <taxon>Pachysolenaceae</taxon>
        <taxon>Pachysolen</taxon>
    </lineage>
</organism>
<dbReference type="EMBL" id="KV454011">
    <property type="protein sequence ID" value="ODV98465.1"/>
    <property type="molecule type" value="Genomic_DNA"/>
</dbReference>
<dbReference type="OrthoDB" id="5593818at2759"/>
<gene>
    <name evidence="3" type="ORF">PACTADRAFT_48223</name>
</gene>
<dbReference type="AlphaFoldDB" id="A0A1E4U378"/>
<feature type="compositionally biased region" description="Low complexity" evidence="2">
    <location>
        <begin position="1"/>
        <end position="16"/>
    </location>
</feature>
<evidence type="ECO:0000313" key="3">
    <source>
        <dbReference type="EMBL" id="ODV98465.1"/>
    </source>
</evidence>
<dbReference type="GO" id="GO:0005758">
    <property type="term" value="C:mitochondrial intermembrane space"/>
    <property type="evidence" value="ECO:0007669"/>
    <property type="project" value="InterPro"/>
</dbReference>
<accession>A0A1E4U378</accession>
<proteinExistence type="inferred from homology"/>
<feature type="region of interest" description="Disordered" evidence="2">
    <location>
        <begin position="1"/>
        <end position="32"/>
    </location>
</feature>
<dbReference type="STRING" id="669874.A0A1E4U378"/>
<evidence type="ECO:0000256" key="2">
    <source>
        <dbReference type="SAM" id="MobiDB-lite"/>
    </source>
</evidence>